<protein>
    <submittedName>
        <fullName evidence="1">Uncharacterized protein</fullName>
    </submittedName>
</protein>
<evidence type="ECO:0000313" key="1">
    <source>
        <dbReference type="EMBL" id="PMD54058.1"/>
    </source>
</evidence>
<gene>
    <name evidence="1" type="ORF">K444DRAFT_618521</name>
</gene>
<reference evidence="1 2" key="1">
    <citation type="submission" date="2016-04" db="EMBL/GenBank/DDBJ databases">
        <title>A degradative enzymes factory behind the ericoid mycorrhizal symbiosis.</title>
        <authorList>
            <consortium name="DOE Joint Genome Institute"/>
            <person name="Martino E."/>
            <person name="Morin E."/>
            <person name="Grelet G."/>
            <person name="Kuo A."/>
            <person name="Kohler A."/>
            <person name="Daghino S."/>
            <person name="Barry K."/>
            <person name="Choi C."/>
            <person name="Cichocki N."/>
            <person name="Clum A."/>
            <person name="Copeland A."/>
            <person name="Hainaut M."/>
            <person name="Haridas S."/>
            <person name="Labutti K."/>
            <person name="Lindquist E."/>
            <person name="Lipzen A."/>
            <person name="Khouja H.-R."/>
            <person name="Murat C."/>
            <person name="Ohm R."/>
            <person name="Olson A."/>
            <person name="Spatafora J."/>
            <person name="Veneault-Fourrey C."/>
            <person name="Henrissat B."/>
            <person name="Grigoriev I."/>
            <person name="Martin F."/>
            <person name="Perotto S."/>
        </authorList>
    </citation>
    <scope>NUCLEOTIDE SEQUENCE [LARGE SCALE GENOMIC DNA]</scope>
    <source>
        <strain evidence="1 2">E</strain>
    </source>
</reference>
<dbReference type="GeneID" id="36589414"/>
<dbReference type="RefSeq" id="XP_024730962.1">
    <property type="nucleotide sequence ID" value="XM_024881337.1"/>
</dbReference>
<dbReference type="EMBL" id="KZ613866">
    <property type="protein sequence ID" value="PMD54058.1"/>
    <property type="molecule type" value="Genomic_DNA"/>
</dbReference>
<dbReference type="InParanoid" id="A0A2J6STE6"/>
<dbReference type="Proteomes" id="UP000235371">
    <property type="component" value="Unassembled WGS sequence"/>
</dbReference>
<dbReference type="AlphaFoldDB" id="A0A2J6STE6"/>
<sequence length="189" mass="20692">MRDDLSGQVSNLRIHQPPNPVSTFSVSVCISSVRGRGLPERRPESCPKGPPAPPQRGVFLHFGASYPSANKSLAFPQRLEAPQDKAPADLVCRVVHAIESWPKRYLHPFDPAMHACAPAQSPTISASMLRGAFLSGCRTNPQEIGLEVIILHGPPSRLIFDRMSISLVGQVRFREESLSCGSYIHDMLS</sequence>
<accession>A0A2J6STE6</accession>
<keyword evidence="2" id="KW-1185">Reference proteome</keyword>
<proteinExistence type="predicted"/>
<evidence type="ECO:0000313" key="2">
    <source>
        <dbReference type="Proteomes" id="UP000235371"/>
    </source>
</evidence>
<name>A0A2J6STE6_9HELO</name>
<organism evidence="1 2">
    <name type="scientific">Hyaloscypha bicolor E</name>
    <dbReference type="NCBI Taxonomy" id="1095630"/>
    <lineage>
        <taxon>Eukaryota</taxon>
        <taxon>Fungi</taxon>
        <taxon>Dikarya</taxon>
        <taxon>Ascomycota</taxon>
        <taxon>Pezizomycotina</taxon>
        <taxon>Leotiomycetes</taxon>
        <taxon>Helotiales</taxon>
        <taxon>Hyaloscyphaceae</taxon>
        <taxon>Hyaloscypha</taxon>
        <taxon>Hyaloscypha bicolor</taxon>
    </lineage>
</organism>